<keyword evidence="2" id="KW-0812">Transmembrane</keyword>
<evidence type="ECO:0000256" key="2">
    <source>
        <dbReference type="SAM" id="Phobius"/>
    </source>
</evidence>
<proteinExistence type="predicted"/>
<gene>
    <name evidence="3" type="ORF">Tcan_05144</name>
</gene>
<protein>
    <submittedName>
        <fullName evidence="3">Uncharacterized protein</fullName>
    </submittedName>
</protein>
<keyword evidence="2" id="KW-0472">Membrane</keyword>
<dbReference type="OMA" id="FNDTRIM"/>
<name>A0A0B2V588_TOXCA</name>
<accession>A0A0B2V588</accession>
<keyword evidence="4" id="KW-1185">Reference proteome</keyword>
<reference evidence="3 4" key="1">
    <citation type="submission" date="2014-11" db="EMBL/GenBank/DDBJ databases">
        <title>Genetic blueprint of the zoonotic pathogen Toxocara canis.</title>
        <authorList>
            <person name="Zhu X.-Q."/>
            <person name="Korhonen P.K."/>
            <person name="Cai H."/>
            <person name="Young N.D."/>
            <person name="Nejsum P."/>
            <person name="von Samson-Himmelstjerna G."/>
            <person name="Boag P.R."/>
            <person name="Tan P."/>
            <person name="Li Q."/>
            <person name="Min J."/>
            <person name="Yang Y."/>
            <person name="Wang X."/>
            <person name="Fang X."/>
            <person name="Hall R.S."/>
            <person name="Hofmann A."/>
            <person name="Sternberg P.W."/>
            <person name="Jex A.R."/>
            <person name="Gasser R.B."/>
        </authorList>
    </citation>
    <scope>NUCLEOTIDE SEQUENCE [LARGE SCALE GENOMIC DNA]</scope>
    <source>
        <strain evidence="3">PN_DK_2014</strain>
    </source>
</reference>
<evidence type="ECO:0000313" key="4">
    <source>
        <dbReference type="Proteomes" id="UP000031036"/>
    </source>
</evidence>
<feature type="compositionally biased region" description="Basic and acidic residues" evidence="1">
    <location>
        <begin position="88"/>
        <end position="99"/>
    </location>
</feature>
<comment type="caution">
    <text evidence="3">The sequence shown here is derived from an EMBL/GenBank/DDBJ whole genome shotgun (WGS) entry which is preliminary data.</text>
</comment>
<dbReference type="EMBL" id="JPKZ01002567">
    <property type="protein sequence ID" value="KHN76150.1"/>
    <property type="molecule type" value="Genomic_DNA"/>
</dbReference>
<feature type="region of interest" description="Disordered" evidence="1">
    <location>
        <begin position="79"/>
        <end position="127"/>
    </location>
</feature>
<dbReference type="OrthoDB" id="5858966at2759"/>
<feature type="transmembrane region" description="Helical" evidence="2">
    <location>
        <begin position="53"/>
        <end position="74"/>
    </location>
</feature>
<dbReference type="Proteomes" id="UP000031036">
    <property type="component" value="Unassembled WGS sequence"/>
</dbReference>
<sequence>MGGSSSTPKADPIMEHHQPYPDMNVIFKGIPKMMQVADDMHRMTDYIMDLRNMSVGLVCLSVVGVFLFLIMKLAQGRSSAARRKRELGRRNEALDDRSLPRHHTSHYGTYQGYPDPWQESRPKGSSATIDMEKVQLAVNPMPGDGEHSHEASPRFNDTRIMPALPNGHTLKLAVNPMPGDGEHSHEASPRFNDTRIMPALPNGHTLKRAEPIKLLVEDLPYADT</sequence>
<keyword evidence="2" id="KW-1133">Transmembrane helix</keyword>
<evidence type="ECO:0000313" key="3">
    <source>
        <dbReference type="EMBL" id="KHN76150.1"/>
    </source>
</evidence>
<evidence type="ECO:0000256" key="1">
    <source>
        <dbReference type="SAM" id="MobiDB-lite"/>
    </source>
</evidence>
<dbReference type="AlphaFoldDB" id="A0A0B2V588"/>
<organism evidence="3 4">
    <name type="scientific">Toxocara canis</name>
    <name type="common">Canine roundworm</name>
    <dbReference type="NCBI Taxonomy" id="6265"/>
    <lineage>
        <taxon>Eukaryota</taxon>
        <taxon>Metazoa</taxon>
        <taxon>Ecdysozoa</taxon>
        <taxon>Nematoda</taxon>
        <taxon>Chromadorea</taxon>
        <taxon>Rhabditida</taxon>
        <taxon>Spirurina</taxon>
        <taxon>Ascaridomorpha</taxon>
        <taxon>Ascaridoidea</taxon>
        <taxon>Toxocaridae</taxon>
        <taxon>Toxocara</taxon>
    </lineage>
</organism>